<evidence type="ECO:0000259" key="2">
    <source>
        <dbReference type="Pfam" id="PF13439"/>
    </source>
</evidence>
<dbReference type="Pfam" id="PF13439">
    <property type="entry name" value="Glyco_transf_4"/>
    <property type="match status" value="1"/>
</dbReference>
<reference evidence="4 5" key="1">
    <citation type="submission" date="2016-10" db="EMBL/GenBank/DDBJ databases">
        <authorList>
            <person name="de Groot N.N."/>
        </authorList>
    </citation>
    <scope>NUCLEOTIDE SEQUENCE [LARGE SCALE GENOMIC DNA]</scope>
    <source>
        <strain evidence="4 5">CGMCC 1.10238</strain>
    </source>
</reference>
<dbReference type="Proteomes" id="UP000198809">
    <property type="component" value="Unassembled WGS sequence"/>
</dbReference>
<dbReference type="STRING" id="1333845.SAMN04487895_108228"/>
<feature type="domain" description="Glycosyl transferase family 1" evidence="1">
    <location>
        <begin position="194"/>
        <end position="303"/>
    </location>
</feature>
<dbReference type="GO" id="GO:0016757">
    <property type="term" value="F:glycosyltransferase activity"/>
    <property type="evidence" value="ECO:0007669"/>
    <property type="project" value="TreeGrafter"/>
</dbReference>
<dbReference type="SUPFAM" id="SSF53756">
    <property type="entry name" value="UDP-Glycosyltransferase/glycogen phosphorylase"/>
    <property type="match status" value="1"/>
</dbReference>
<feature type="domain" description="Glycosyltransferase subfamily 4-like N-terminal" evidence="2">
    <location>
        <begin position="15"/>
        <end position="174"/>
    </location>
</feature>
<evidence type="ECO:0000313" key="5">
    <source>
        <dbReference type="Proteomes" id="UP000198809"/>
    </source>
</evidence>
<dbReference type="CDD" id="cd03812">
    <property type="entry name" value="GT4_CapH-like"/>
    <property type="match status" value="1"/>
</dbReference>
<proteinExistence type="predicted"/>
<keyword evidence="4" id="KW-0808">Transferase</keyword>
<dbReference type="InterPro" id="IPR028098">
    <property type="entry name" value="Glyco_trans_4-like_N"/>
</dbReference>
<gene>
    <name evidence="3" type="ORF">KP014_25070</name>
    <name evidence="4" type="ORF">SAMN04487895_108228</name>
</gene>
<dbReference type="Proteomes" id="UP000683429">
    <property type="component" value="Chromosome"/>
</dbReference>
<protein>
    <submittedName>
        <fullName evidence="3">Glycosyltransferase family 1 protein</fullName>
    </submittedName>
    <submittedName>
        <fullName evidence="4">Glycosyltransferase involved in cell wall bisynthesis</fullName>
    </submittedName>
</protein>
<evidence type="ECO:0000313" key="3">
    <source>
        <dbReference type="EMBL" id="QWU15127.1"/>
    </source>
</evidence>
<dbReference type="AlphaFoldDB" id="A0A1H8QHP0"/>
<dbReference type="OrthoDB" id="9804196at2"/>
<dbReference type="Pfam" id="PF00534">
    <property type="entry name" value="Glycos_transf_1"/>
    <property type="match status" value="1"/>
</dbReference>
<dbReference type="EMBL" id="FODH01000008">
    <property type="protein sequence ID" value="SEO53437.1"/>
    <property type="molecule type" value="Genomic_DNA"/>
</dbReference>
<dbReference type="InterPro" id="IPR050194">
    <property type="entry name" value="Glycosyltransferase_grp1"/>
</dbReference>
<dbReference type="Gene3D" id="3.40.50.2000">
    <property type="entry name" value="Glycogen Phosphorylase B"/>
    <property type="match status" value="2"/>
</dbReference>
<dbReference type="RefSeq" id="WP_036603877.1">
    <property type="nucleotide sequence ID" value="NZ_CP076607.1"/>
</dbReference>
<name>A0A1H8QHP0_9BACL</name>
<accession>A0A1H8QHP0</accession>
<organism evidence="4 5">
    <name type="scientific">Paenibacillus sophorae</name>
    <dbReference type="NCBI Taxonomy" id="1333845"/>
    <lineage>
        <taxon>Bacteria</taxon>
        <taxon>Bacillati</taxon>
        <taxon>Bacillota</taxon>
        <taxon>Bacilli</taxon>
        <taxon>Bacillales</taxon>
        <taxon>Paenibacillaceae</taxon>
        <taxon>Paenibacillus</taxon>
    </lineage>
</organism>
<sequence>MKTLRVLQVGMTPNPGGIESFIMNYYRNMDLNKIQFDFVNMYGDIAYQDEIIKLGGRIYKIPFFKKHPLKNYKEMQQLIKEQKYKIVHVNMLSAAYDLPLIAAEKNGANCIIAHSHNSFSPPGIIRKSMDLVNKSRMLKYATHLFACSEQAGKWMFKENKSKKPVHILNNAIDSTKFSYSPETRVEVRLKYNLHEKLVIGHVGRYQYQKNHTFLIDVFYEIYKRNSKAVLLLIGEGELKEKITEKVKSLGIENAVRFLGIRSDINDLMQAMDVFLFPSLFEGLGIAAIEAQAVGLPCFLSDSIPKEVNITGLVKYISLKSTAETWAITILESMDYFKRTDVSDRIAENGYDIKQMSCWLENFYLLHGSK</sequence>
<keyword evidence="6" id="KW-1185">Reference proteome</keyword>
<evidence type="ECO:0000259" key="1">
    <source>
        <dbReference type="Pfam" id="PF00534"/>
    </source>
</evidence>
<dbReference type="EMBL" id="CP076607">
    <property type="protein sequence ID" value="QWU15127.1"/>
    <property type="molecule type" value="Genomic_DNA"/>
</dbReference>
<evidence type="ECO:0000313" key="6">
    <source>
        <dbReference type="Proteomes" id="UP000683429"/>
    </source>
</evidence>
<dbReference type="PANTHER" id="PTHR45947">
    <property type="entry name" value="SULFOQUINOVOSYL TRANSFERASE SQD2"/>
    <property type="match status" value="1"/>
</dbReference>
<dbReference type="InterPro" id="IPR001296">
    <property type="entry name" value="Glyco_trans_1"/>
</dbReference>
<dbReference type="PANTHER" id="PTHR45947:SF14">
    <property type="entry name" value="SLL1723 PROTEIN"/>
    <property type="match status" value="1"/>
</dbReference>
<reference evidence="3 6" key="2">
    <citation type="submission" date="2021-06" db="EMBL/GenBank/DDBJ databases">
        <title>Whole genome sequence of Paenibacillus sophorae DSM23020 for comparative genomics.</title>
        <authorList>
            <person name="Kim M.-J."/>
            <person name="Lee G."/>
            <person name="Shin J.-H."/>
        </authorList>
    </citation>
    <scope>NUCLEOTIDE SEQUENCE [LARGE SCALE GENOMIC DNA]</scope>
    <source>
        <strain evidence="3 6">DSM 23020</strain>
    </source>
</reference>
<evidence type="ECO:0000313" key="4">
    <source>
        <dbReference type="EMBL" id="SEO53437.1"/>
    </source>
</evidence>